<dbReference type="AlphaFoldDB" id="A0A177HXR4"/>
<dbReference type="PANTHER" id="PTHR33744">
    <property type="entry name" value="CARBOHYDRATE DIACID REGULATOR"/>
    <property type="match status" value="1"/>
</dbReference>
<dbReference type="PATRIC" id="fig|1716141.3.peg.1026"/>
<dbReference type="InterPro" id="IPR051448">
    <property type="entry name" value="CdaR-like_regulators"/>
</dbReference>
<dbReference type="PANTHER" id="PTHR33744:SF15">
    <property type="entry name" value="CARBOHYDRATE DIACID REGULATOR"/>
    <property type="match status" value="1"/>
</dbReference>
<dbReference type="InterPro" id="IPR042070">
    <property type="entry name" value="PucR_C-HTH_sf"/>
</dbReference>
<dbReference type="Pfam" id="PF17853">
    <property type="entry name" value="GGDEF_2"/>
    <property type="match status" value="1"/>
</dbReference>
<name>A0A177HXR4_9ACTN</name>
<dbReference type="Proteomes" id="UP000077381">
    <property type="component" value="Unassembled WGS sequence"/>
</dbReference>
<comment type="similarity">
    <text evidence="1">Belongs to the CdaR family.</text>
</comment>
<dbReference type="RefSeq" id="WP_067272436.1">
    <property type="nucleotide sequence ID" value="NZ_LOHS01000037.1"/>
</dbReference>
<protein>
    <submittedName>
        <fullName evidence="5">Carbohydrate diacid regulator</fullName>
    </submittedName>
</protein>
<evidence type="ECO:0000256" key="1">
    <source>
        <dbReference type="ARBA" id="ARBA00006754"/>
    </source>
</evidence>
<reference evidence="5 6" key="1">
    <citation type="submission" date="2015-12" db="EMBL/GenBank/DDBJ databases">
        <title>Genome sequence of Streptomyces sp. G25.</title>
        <authorList>
            <person name="Poehlein A."/>
            <person name="Roettig A."/>
            <person name="Hiessl S."/>
            <person name="Hauschild P."/>
            <person name="Schauer J."/>
            <person name="Madkour M.H."/>
            <person name="Al-Ansari A.M."/>
            <person name="Almakishah N.H."/>
            <person name="Steinbuechel A."/>
            <person name="Daniel R."/>
        </authorList>
    </citation>
    <scope>NUCLEOTIDE SEQUENCE [LARGE SCALE GENOMIC DNA]</scope>
    <source>
        <strain evidence="6">G25(2015)</strain>
    </source>
</reference>
<evidence type="ECO:0000259" key="4">
    <source>
        <dbReference type="Pfam" id="PF17853"/>
    </source>
</evidence>
<feature type="domain" description="PucR C-terminal helix-turn-helix" evidence="3">
    <location>
        <begin position="355"/>
        <end position="413"/>
    </location>
</feature>
<evidence type="ECO:0000259" key="3">
    <source>
        <dbReference type="Pfam" id="PF13556"/>
    </source>
</evidence>
<dbReference type="Pfam" id="PF05651">
    <property type="entry name" value="Diacid_rec"/>
    <property type="match status" value="1"/>
</dbReference>
<feature type="domain" description="Putative sugar diacid recognition" evidence="2">
    <location>
        <begin position="8"/>
        <end position="140"/>
    </location>
</feature>
<evidence type="ECO:0000313" key="5">
    <source>
        <dbReference type="EMBL" id="OAH15651.1"/>
    </source>
</evidence>
<keyword evidence="6" id="KW-1185">Reference proteome</keyword>
<dbReference type="EMBL" id="LOHS01000037">
    <property type="protein sequence ID" value="OAH15651.1"/>
    <property type="molecule type" value="Genomic_DNA"/>
</dbReference>
<feature type="domain" description="CdaR GGDEF-like" evidence="4">
    <location>
        <begin position="154"/>
        <end position="297"/>
    </location>
</feature>
<dbReference type="Pfam" id="PF13556">
    <property type="entry name" value="HTH_30"/>
    <property type="match status" value="1"/>
</dbReference>
<organism evidence="5 6">
    <name type="scientific">Streptomyces jeddahensis</name>
    <dbReference type="NCBI Taxonomy" id="1716141"/>
    <lineage>
        <taxon>Bacteria</taxon>
        <taxon>Bacillati</taxon>
        <taxon>Actinomycetota</taxon>
        <taxon>Actinomycetes</taxon>
        <taxon>Kitasatosporales</taxon>
        <taxon>Streptomycetaceae</taxon>
        <taxon>Streptomyces</taxon>
    </lineage>
</organism>
<dbReference type="Gene3D" id="1.10.10.2840">
    <property type="entry name" value="PucR C-terminal helix-turn-helix domain"/>
    <property type="match status" value="1"/>
</dbReference>
<evidence type="ECO:0000313" key="6">
    <source>
        <dbReference type="Proteomes" id="UP000077381"/>
    </source>
</evidence>
<dbReference type="STRING" id="1716141.STSP_09730"/>
<comment type="caution">
    <text evidence="5">The sequence shown here is derived from an EMBL/GenBank/DDBJ whole genome shotgun (WGS) entry which is preliminary data.</text>
</comment>
<gene>
    <name evidence="5" type="primary">cdaR</name>
    <name evidence="5" type="ORF">STSP_09730</name>
</gene>
<dbReference type="InterPro" id="IPR008599">
    <property type="entry name" value="Diacid_rec"/>
</dbReference>
<evidence type="ECO:0000259" key="2">
    <source>
        <dbReference type="Pfam" id="PF05651"/>
    </source>
</evidence>
<dbReference type="OrthoDB" id="8026818at2"/>
<proteinExistence type="inferred from homology"/>
<sequence length="425" mass="45246">MQSPPPALSPSLAQEIARDTSAVIGFNVLITDADGMVIGSGDAGRVGSFHEASVEVIRTKEPATHNASQAQQLRGVRPGMTLPLVTDGQAVGTVGITGTPAQVRRFGLLVKRQTEILLRESVMLRSRLLAERAAEKLFADIASYDPHVVEGDFLVFRAAELGFDLRLQRVAVAFEVTVPDTGARRHGGPAAIGTAPAGPTRDMALIRSELLRTVREVFADPQDIVASTAPGWIGVLHRLPARWPDESLASLVSDCRRVTDVIAAQDGLTARAGIGEPAASVGGLHDSYQDACDALRLGARVACSAPGQAAGTSPVHLITDLRVHQLLAGTGQPARNRLLDRTAADLRAQSDWPVLRDTITAWCESGFNLVRASAALHIHRNTVVYRMNKIEQITGRSLRDHRTTMALYLACLADRLEGGSGGDGA</sequence>
<dbReference type="InterPro" id="IPR025736">
    <property type="entry name" value="PucR_C-HTH_dom"/>
</dbReference>
<dbReference type="InterPro" id="IPR041522">
    <property type="entry name" value="CdaR_GGDEF"/>
</dbReference>
<accession>A0A177HXR4</accession>